<comment type="caution">
    <text evidence="3">The sequence shown here is derived from an EMBL/GenBank/DDBJ whole genome shotgun (WGS) entry which is preliminary data.</text>
</comment>
<reference evidence="3 4" key="1">
    <citation type="submission" date="2019-06" db="EMBL/GenBank/DDBJ databases">
        <title>Sorghum-associated microbial communities from plants grown in Nebraska, USA.</title>
        <authorList>
            <person name="Schachtman D."/>
        </authorList>
    </citation>
    <scope>NUCLEOTIDE SEQUENCE [LARGE SCALE GENOMIC DNA]</scope>
    <source>
        <strain evidence="3 4">1225</strain>
    </source>
</reference>
<dbReference type="PANTHER" id="PTHR30157">
    <property type="entry name" value="FERRIC REDUCTASE, NADPH-DEPENDENT"/>
    <property type="match status" value="1"/>
</dbReference>
<gene>
    <name evidence="3" type="ORF">FHW37_105484</name>
</gene>
<proteinExistence type="inferred from homology"/>
<accession>A0A561QPV2</accession>
<dbReference type="Proteomes" id="UP000320653">
    <property type="component" value="Unassembled WGS sequence"/>
</dbReference>
<keyword evidence="4" id="KW-1185">Reference proteome</keyword>
<protein>
    <submittedName>
        <fullName evidence="3">NADPH-dependent ferric siderophore reductase</fullName>
    </submittedName>
</protein>
<dbReference type="Pfam" id="PF09981">
    <property type="entry name" value="DUF2218"/>
    <property type="match status" value="1"/>
</dbReference>
<name>A0A561QPV2_9HYPH</name>
<evidence type="ECO:0000313" key="3">
    <source>
        <dbReference type="EMBL" id="TWF52380.1"/>
    </source>
</evidence>
<dbReference type="Gene3D" id="3.30.310.50">
    <property type="entry name" value="Alpha-D-phosphohexomutase, C-terminal domain"/>
    <property type="match status" value="1"/>
</dbReference>
<dbReference type="InterPro" id="IPR039374">
    <property type="entry name" value="SIP_fam"/>
</dbReference>
<dbReference type="AlphaFoldDB" id="A0A561QPV2"/>
<dbReference type="InterPro" id="IPR014543">
    <property type="entry name" value="UCP028291"/>
</dbReference>
<dbReference type="InterPro" id="IPR017938">
    <property type="entry name" value="Riboflavin_synthase-like_b-brl"/>
</dbReference>
<dbReference type="SUPFAM" id="SSF63380">
    <property type="entry name" value="Riboflavin synthase domain-like"/>
    <property type="match status" value="1"/>
</dbReference>
<dbReference type="CDD" id="cd06193">
    <property type="entry name" value="siderophore_interacting"/>
    <property type="match status" value="1"/>
</dbReference>
<dbReference type="Gene3D" id="3.40.50.80">
    <property type="entry name" value="Nucleotide-binding domain of ferredoxin-NADP reductase (FNR) module"/>
    <property type="match status" value="1"/>
</dbReference>
<evidence type="ECO:0000313" key="4">
    <source>
        <dbReference type="Proteomes" id="UP000320653"/>
    </source>
</evidence>
<dbReference type="GO" id="GO:0016491">
    <property type="term" value="F:oxidoreductase activity"/>
    <property type="evidence" value="ECO:0007669"/>
    <property type="project" value="InterPro"/>
</dbReference>
<sequence length="369" mass="41047">MLKRYRASAVVQFERIGDYVDPILDSIATHDMTVEAKEGIRHIRSPFGSATFELIDGGFRMTAEAPDAGGLNRLKHALVGPIGFIAAREKLEIRWDGDHAEPALPDDLRILHVHAVEDLTPRFRRIVFRGKNLARYDRKDQLHCRLIFQPRGVEEPSWPMLDHRGHVVWPKDRAVPTRVYTIRSIDTARDEITIDFARHANPGPATTWALNAEPGDIAGILGPAAEGPKPAGFYVLLGDETALPGMARILESLPADAKGHAFIELDAETDAMPLDCPAGMSVTLLCRNGAAAGTTGLLEQAIRTVDWPKNLREAFVWGGCEHKAFSAIHRYLKRELGLPRDRFVLFSHWHRTLSEEDIIAKGAEAYLPE</sequence>
<dbReference type="OrthoDB" id="9814826at2"/>
<dbReference type="PROSITE" id="PS51384">
    <property type="entry name" value="FAD_FR"/>
    <property type="match status" value="1"/>
</dbReference>
<dbReference type="InterPro" id="IPR017927">
    <property type="entry name" value="FAD-bd_FR_type"/>
</dbReference>
<organism evidence="3 4">
    <name type="scientific">Neorhizobium alkalisoli</name>
    <dbReference type="NCBI Taxonomy" id="528178"/>
    <lineage>
        <taxon>Bacteria</taxon>
        <taxon>Pseudomonadati</taxon>
        <taxon>Pseudomonadota</taxon>
        <taxon>Alphaproteobacteria</taxon>
        <taxon>Hyphomicrobiales</taxon>
        <taxon>Rhizobiaceae</taxon>
        <taxon>Rhizobium/Agrobacterium group</taxon>
        <taxon>Neorhizobium</taxon>
    </lineage>
</organism>
<dbReference type="RefSeq" id="WP_145640099.1">
    <property type="nucleotide sequence ID" value="NZ_VIWP01000005.1"/>
</dbReference>
<evidence type="ECO:0000256" key="1">
    <source>
        <dbReference type="ARBA" id="ARBA00035644"/>
    </source>
</evidence>
<evidence type="ECO:0000259" key="2">
    <source>
        <dbReference type="PROSITE" id="PS51384"/>
    </source>
</evidence>
<dbReference type="Gene3D" id="2.40.30.10">
    <property type="entry name" value="Translation factors"/>
    <property type="match status" value="1"/>
</dbReference>
<dbReference type="Pfam" id="PF04954">
    <property type="entry name" value="SIP"/>
    <property type="match status" value="1"/>
</dbReference>
<dbReference type="EMBL" id="VIWP01000005">
    <property type="protein sequence ID" value="TWF52380.1"/>
    <property type="molecule type" value="Genomic_DNA"/>
</dbReference>
<feature type="domain" description="FAD-binding FR-type" evidence="2">
    <location>
        <begin position="106"/>
        <end position="230"/>
    </location>
</feature>
<comment type="similarity">
    <text evidence="1">Belongs to the SIP oxidoreductase family.</text>
</comment>
<dbReference type="InterPro" id="IPR013113">
    <property type="entry name" value="SIP_FAD-bd"/>
</dbReference>
<dbReference type="Pfam" id="PF08021">
    <property type="entry name" value="FAD_binding_9"/>
    <property type="match status" value="1"/>
</dbReference>
<dbReference type="InterPro" id="IPR007037">
    <property type="entry name" value="SIP_rossman_dom"/>
</dbReference>
<dbReference type="InterPro" id="IPR039261">
    <property type="entry name" value="FNR_nucleotide-bd"/>
</dbReference>
<dbReference type="PANTHER" id="PTHR30157:SF0">
    <property type="entry name" value="NADPH-DEPENDENT FERRIC-CHELATE REDUCTASE"/>
    <property type="match status" value="1"/>
</dbReference>